<evidence type="ECO:0000256" key="1">
    <source>
        <dbReference type="ARBA" id="ARBA00001974"/>
    </source>
</evidence>
<dbReference type="AlphaFoldDB" id="A0A316GLI3"/>
<accession>A0A316GLI3</accession>
<organism evidence="8 9">
    <name type="scientific">Roseicyclus mahoneyensis</name>
    <dbReference type="NCBI Taxonomy" id="164332"/>
    <lineage>
        <taxon>Bacteria</taxon>
        <taxon>Pseudomonadati</taxon>
        <taxon>Pseudomonadota</taxon>
        <taxon>Alphaproteobacteria</taxon>
        <taxon>Rhodobacterales</taxon>
        <taxon>Roseobacteraceae</taxon>
        <taxon>Roseicyclus</taxon>
    </lineage>
</organism>
<dbReference type="Pfam" id="PF00732">
    <property type="entry name" value="GMC_oxred_N"/>
    <property type="match status" value="1"/>
</dbReference>
<dbReference type="Proteomes" id="UP000245708">
    <property type="component" value="Unassembled WGS sequence"/>
</dbReference>
<evidence type="ECO:0000259" key="6">
    <source>
        <dbReference type="Pfam" id="PF00732"/>
    </source>
</evidence>
<dbReference type="OrthoDB" id="9798604at2"/>
<evidence type="ECO:0000256" key="2">
    <source>
        <dbReference type="ARBA" id="ARBA00010790"/>
    </source>
</evidence>
<evidence type="ECO:0000313" key="8">
    <source>
        <dbReference type="EMBL" id="PWK61456.1"/>
    </source>
</evidence>
<dbReference type="Pfam" id="PF05199">
    <property type="entry name" value="GMC_oxred_C"/>
    <property type="match status" value="1"/>
</dbReference>
<dbReference type="InterPro" id="IPR036188">
    <property type="entry name" value="FAD/NAD-bd_sf"/>
</dbReference>
<reference evidence="8 9" key="1">
    <citation type="submission" date="2018-05" db="EMBL/GenBank/DDBJ databases">
        <title>Genomic Encyclopedia of Type Strains, Phase IV (KMG-IV): sequencing the most valuable type-strain genomes for metagenomic binning, comparative biology and taxonomic classification.</title>
        <authorList>
            <person name="Goeker M."/>
        </authorList>
    </citation>
    <scope>NUCLEOTIDE SEQUENCE [LARGE SCALE GENOMIC DNA]</scope>
    <source>
        <strain evidence="8 9">DSM 16097</strain>
    </source>
</reference>
<protein>
    <submittedName>
        <fullName evidence="8">Choline dehydrogenase-like flavoprotein</fullName>
    </submittedName>
</protein>
<dbReference type="InterPro" id="IPR051473">
    <property type="entry name" value="P2Ox-like"/>
</dbReference>
<evidence type="ECO:0000256" key="4">
    <source>
        <dbReference type="ARBA" id="ARBA00022827"/>
    </source>
</evidence>
<evidence type="ECO:0000256" key="3">
    <source>
        <dbReference type="ARBA" id="ARBA00022630"/>
    </source>
</evidence>
<dbReference type="Gene3D" id="3.50.50.60">
    <property type="entry name" value="FAD/NAD(P)-binding domain"/>
    <property type="match status" value="2"/>
</dbReference>
<evidence type="ECO:0000313" key="9">
    <source>
        <dbReference type="Proteomes" id="UP000245708"/>
    </source>
</evidence>
<dbReference type="EMBL" id="QGGW01000002">
    <property type="protein sequence ID" value="PWK61456.1"/>
    <property type="molecule type" value="Genomic_DNA"/>
</dbReference>
<keyword evidence="5" id="KW-0560">Oxidoreductase</keyword>
<evidence type="ECO:0000256" key="5">
    <source>
        <dbReference type="ARBA" id="ARBA00023002"/>
    </source>
</evidence>
<dbReference type="PANTHER" id="PTHR42784">
    <property type="entry name" value="PYRANOSE 2-OXIDASE"/>
    <property type="match status" value="1"/>
</dbReference>
<comment type="similarity">
    <text evidence="2">Belongs to the GMC oxidoreductase family.</text>
</comment>
<keyword evidence="4" id="KW-0274">FAD</keyword>
<gene>
    <name evidence="8" type="ORF">C7455_102145</name>
</gene>
<dbReference type="RefSeq" id="WP_109666405.1">
    <property type="nucleotide sequence ID" value="NZ_QGGW01000002.1"/>
</dbReference>
<proteinExistence type="inferred from homology"/>
<dbReference type="InterPro" id="IPR000172">
    <property type="entry name" value="GMC_OxRdtase_N"/>
</dbReference>
<sequence>MTEHDTDVLIVGSGLSGNLIAHRLALAGLSVTILEAGPRIARHQLVEAYRNATDKGDFMAPYVAATHAPQGQAGSDYIVQDGDYPYNVQYIRAVGGTTWHWAAATWRFLPNDFRLFSLYGVGRDWPVSYEDLEPWYAEAEVELGVAGPDPADEDLGSPRSAPYPMAALPLSYMDRDFADRLNESGEFVVTTEPVARNSRPYDGRAACCGNNNCMPICPIAAQYSGNIHALKAEHAGARLIPDAVVFAVETDAEGVMVTGVQYLHPDGSRHRMTARRIVLAANGIETPKLMLMSASDAVPNGLANRSDQVGRNLMDHPGISVSFLWDKPVFPGRGPQEMTSIISLRDGDFRGEMAGRKLHLGNMSDLEGITERLIDDGLQGPELDAEIRARVVRKVGINCFLEQLPEAHNRVRPHPDQVDALGLPKPLLTYQIEPYVARAAEATLENYARIAELLGGTEVEFNAEYGGNNHIMGTTIMGTDPTNSVVDADCRCHDHPNLFIGGPSVFCTGGTVNSGLTIAALALRLADALIAET</sequence>
<dbReference type="GO" id="GO:0016614">
    <property type="term" value="F:oxidoreductase activity, acting on CH-OH group of donors"/>
    <property type="evidence" value="ECO:0007669"/>
    <property type="project" value="InterPro"/>
</dbReference>
<keyword evidence="9" id="KW-1185">Reference proteome</keyword>
<comment type="cofactor">
    <cofactor evidence="1">
        <name>FAD</name>
        <dbReference type="ChEBI" id="CHEBI:57692"/>
    </cofactor>
</comment>
<feature type="domain" description="Glucose-methanol-choline oxidoreductase C-terminal" evidence="7">
    <location>
        <begin position="406"/>
        <end position="522"/>
    </location>
</feature>
<feature type="domain" description="Glucose-methanol-choline oxidoreductase N-terminal" evidence="6">
    <location>
        <begin position="192"/>
        <end position="317"/>
    </location>
</feature>
<dbReference type="Pfam" id="PF13450">
    <property type="entry name" value="NAD_binding_8"/>
    <property type="match status" value="1"/>
</dbReference>
<dbReference type="InterPro" id="IPR007867">
    <property type="entry name" value="GMC_OxRtase_C"/>
</dbReference>
<comment type="caution">
    <text evidence="8">The sequence shown here is derived from an EMBL/GenBank/DDBJ whole genome shotgun (WGS) entry which is preliminary data.</text>
</comment>
<keyword evidence="3" id="KW-0285">Flavoprotein</keyword>
<dbReference type="PANTHER" id="PTHR42784:SF1">
    <property type="entry name" value="PYRANOSE 2-OXIDASE"/>
    <property type="match status" value="1"/>
</dbReference>
<dbReference type="SUPFAM" id="SSF51905">
    <property type="entry name" value="FAD/NAD(P)-binding domain"/>
    <property type="match status" value="1"/>
</dbReference>
<evidence type="ECO:0000259" key="7">
    <source>
        <dbReference type="Pfam" id="PF05199"/>
    </source>
</evidence>
<dbReference type="GO" id="GO:0050660">
    <property type="term" value="F:flavin adenine dinucleotide binding"/>
    <property type="evidence" value="ECO:0007669"/>
    <property type="project" value="InterPro"/>
</dbReference>
<name>A0A316GLI3_9RHOB</name>